<keyword evidence="1" id="KW-0472">Membrane</keyword>
<evidence type="ECO:0000256" key="1">
    <source>
        <dbReference type="SAM" id="Phobius"/>
    </source>
</evidence>
<reference evidence="3 4" key="1">
    <citation type="submission" date="2019-02" db="EMBL/GenBank/DDBJ databases">
        <title>Deep-cultivation of Planctomycetes and their phenomic and genomic characterization uncovers novel biology.</title>
        <authorList>
            <person name="Wiegand S."/>
            <person name="Jogler M."/>
            <person name="Boedeker C."/>
            <person name="Pinto D."/>
            <person name="Vollmers J."/>
            <person name="Rivas-Marin E."/>
            <person name="Kohn T."/>
            <person name="Peeters S.H."/>
            <person name="Heuer A."/>
            <person name="Rast P."/>
            <person name="Oberbeckmann S."/>
            <person name="Bunk B."/>
            <person name="Jeske O."/>
            <person name="Meyerdierks A."/>
            <person name="Storesund J.E."/>
            <person name="Kallscheuer N."/>
            <person name="Luecker S."/>
            <person name="Lage O.M."/>
            <person name="Pohl T."/>
            <person name="Merkel B.J."/>
            <person name="Hornburger P."/>
            <person name="Mueller R.-W."/>
            <person name="Bruemmer F."/>
            <person name="Labrenz M."/>
            <person name="Spormann A.M."/>
            <person name="Op den Camp H."/>
            <person name="Overmann J."/>
            <person name="Amann R."/>
            <person name="Jetten M.S.M."/>
            <person name="Mascher T."/>
            <person name="Medema M.H."/>
            <person name="Devos D.P."/>
            <person name="Kaster A.-K."/>
            <person name="Ovreas L."/>
            <person name="Rohde M."/>
            <person name="Galperin M.Y."/>
            <person name="Jogler C."/>
        </authorList>
    </citation>
    <scope>NUCLEOTIDE SEQUENCE [LARGE SCALE GENOMIC DNA]</scope>
    <source>
        <strain evidence="3 4">K23_9</strain>
    </source>
</reference>
<evidence type="ECO:0000313" key="3">
    <source>
        <dbReference type="EMBL" id="QDT11670.1"/>
    </source>
</evidence>
<dbReference type="InterPro" id="IPR008756">
    <property type="entry name" value="Peptidase_M56"/>
</dbReference>
<accession>A0A517NX08</accession>
<sequence length="1234" mass="134980">MSAPANALFTRLIDTLTATPWGPVVTIIFQVALLALVARLLVWRIGQIDSAWIHRIWCTAILLSLAILPIHLSIGGWALPVPLRQLREPLGGSVRQLTGKQTTSHQVTANIGSSALALSRQNQPAQVAGHFDDSVASALSSQLATSSPSGAADLSATSAVPSVDTWGSLITTPLILLSIYCFGVCVITLRLWVGAIRLNCVARKGQRVGRESAEIARSVAKQMGQRSVMIRMSDEIMLPLVFGASRPTILVPIDFDQWSIGERHAAFLHEMTHVRRRDCLWQFIAILQRTIYWFHPAGWYLHRQLSVSREWATDQEAVWLAAKSDSNAPEVYAECLLNIVSRAIDAPRESVRTLEPALAMSAFGGLEDRIERILKPGDITSGSAQLLNRVSLLILVLLAVSTTFRLEPSKAQEVAATVDLESSARDEVKESGEEPVQAVWRIDEHFAKEDNGLFHRIKTCQVRETAVDPACVFQVEGHVVSASGEPVAGAVVVFRETESGRRPEGMTSRYANYQSRIRFNDVLARTVTDDEGRFQFTDVGTPNRPLRRKDRWTGHVVAAHPSLGIGWHYFGGSDDVVRKVPGVQIKLTPTESVSGRFTTPDRSPIENGIVSLVLIGKADHEDYRNHTIAFHRSELMPCVRTKADGYFELTDVPVGNFIAVCCTHEDWETGTGYITTSDDASINEHAQRHFHPASVLTSPAEIAADPGVILSGTVTDTDGKPVPRAVVSYGYSFGETQADDLGVFRLRMHRETVRQSSSRSRPNQIRVNAPKSSGLVSSAIDFPSARVLDGEQAAIRLRKGIAVRGKVVDDSGAPLTHASVRTTTANAGFPALTDDEGVYELMLAAVPHVLCVSTNQPGWQLPTFSESSFQVEPEFVPRFPNLKIDLTGKEGDDALNAAPELLAPIVVPRMRPVSLSVVLPSGQPAVGASAILRDYSLKTIGIADDKLSSSRVIDRSNQSTTDAKGQVSVLPTGVQTEHAYLQLRLLTDAQAFDAKVAWADIVGGQTKITVDVATLMTGRVLIDGQPIENARLSVGEMTPMMRTVNGRTFTGSTVNNHRWATTDQTGTYRLPVSRGKVFSVSLQKVPSVDMELTRGVGFQSAVAQTLVVPTYELRRGTEAIAGRVFDVRGISIEGATVEIEHTNVTSPYLWIDHKKNSRMITDKEGRFHLRNVPNGTYRLQVRSPRDPVTRRSASTSYVSSRTGNMHVRITLDHVSVDQIPTLRPVRIQAFDAAR</sequence>
<feature type="domain" description="Peptidase M56" evidence="2">
    <location>
        <begin position="146"/>
        <end position="340"/>
    </location>
</feature>
<keyword evidence="1" id="KW-0812">Transmembrane</keyword>
<dbReference type="Pfam" id="PF13620">
    <property type="entry name" value="CarboxypepD_reg"/>
    <property type="match status" value="1"/>
</dbReference>
<dbReference type="CDD" id="cd07341">
    <property type="entry name" value="M56_BlaR1_MecR1_like"/>
    <property type="match status" value="1"/>
</dbReference>
<dbReference type="OrthoDB" id="256352at2"/>
<dbReference type="InterPro" id="IPR008969">
    <property type="entry name" value="CarboxyPept-like_regulatory"/>
</dbReference>
<dbReference type="PANTHER" id="PTHR34978">
    <property type="entry name" value="POSSIBLE SENSOR-TRANSDUCER PROTEIN BLAR"/>
    <property type="match status" value="1"/>
</dbReference>
<dbReference type="SUPFAM" id="SSF49464">
    <property type="entry name" value="Carboxypeptidase regulatory domain-like"/>
    <property type="match status" value="3"/>
</dbReference>
<keyword evidence="4" id="KW-1185">Reference proteome</keyword>
<dbReference type="Gene3D" id="2.60.40.1120">
    <property type="entry name" value="Carboxypeptidase-like, regulatory domain"/>
    <property type="match status" value="1"/>
</dbReference>
<evidence type="ECO:0000259" key="2">
    <source>
        <dbReference type="Pfam" id="PF05569"/>
    </source>
</evidence>
<dbReference type="Proteomes" id="UP000319817">
    <property type="component" value="Chromosome"/>
</dbReference>
<protein>
    <submittedName>
        <fullName evidence="3">Regulatory protein BlaR1</fullName>
    </submittedName>
</protein>
<gene>
    <name evidence="3" type="primary">blaR1_2</name>
    <name evidence="3" type="ORF">K239x_36700</name>
</gene>
<keyword evidence="1" id="KW-1133">Transmembrane helix</keyword>
<dbReference type="PANTHER" id="PTHR34978:SF3">
    <property type="entry name" value="SLR0241 PROTEIN"/>
    <property type="match status" value="1"/>
</dbReference>
<feature type="transmembrane region" description="Helical" evidence="1">
    <location>
        <begin position="20"/>
        <end position="42"/>
    </location>
</feature>
<feature type="transmembrane region" description="Helical" evidence="1">
    <location>
        <begin position="54"/>
        <end position="79"/>
    </location>
</feature>
<dbReference type="Pfam" id="PF05569">
    <property type="entry name" value="Peptidase_M56"/>
    <property type="match status" value="1"/>
</dbReference>
<organism evidence="3 4">
    <name type="scientific">Stieleria marina</name>
    <dbReference type="NCBI Taxonomy" id="1930275"/>
    <lineage>
        <taxon>Bacteria</taxon>
        <taxon>Pseudomonadati</taxon>
        <taxon>Planctomycetota</taxon>
        <taxon>Planctomycetia</taxon>
        <taxon>Pirellulales</taxon>
        <taxon>Pirellulaceae</taxon>
        <taxon>Stieleria</taxon>
    </lineage>
</organism>
<dbReference type="AlphaFoldDB" id="A0A517NX08"/>
<dbReference type="RefSeq" id="WP_145419466.1">
    <property type="nucleotide sequence ID" value="NZ_CP036526.1"/>
</dbReference>
<feature type="transmembrane region" description="Helical" evidence="1">
    <location>
        <begin position="174"/>
        <end position="193"/>
    </location>
</feature>
<proteinExistence type="predicted"/>
<dbReference type="EMBL" id="CP036526">
    <property type="protein sequence ID" value="QDT11670.1"/>
    <property type="molecule type" value="Genomic_DNA"/>
</dbReference>
<dbReference type="InterPro" id="IPR052173">
    <property type="entry name" value="Beta-lactam_resp_regulator"/>
</dbReference>
<evidence type="ECO:0000313" key="4">
    <source>
        <dbReference type="Proteomes" id="UP000319817"/>
    </source>
</evidence>
<name>A0A517NX08_9BACT</name>